<dbReference type="InterPro" id="IPR010130">
    <property type="entry name" value="T1SS_OMP_TolC"/>
</dbReference>
<protein>
    <submittedName>
        <fullName evidence="10">Outer membrane protein</fullName>
    </submittedName>
</protein>
<dbReference type="EMBL" id="JACHHX010000003">
    <property type="protein sequence ID" value="MBB5014822.1"/>
    <property type="molecule type" value="Genomic_DNA"/>
</dbReference>
<dbReference type="GO" id="GO:0009279">
    <property type="term" value="C:cell outer membrane"/>
    <property type="evidence" value="ECO:0007669"/>
    <property type="project" value="UniProtKB-SubCell"/>
</dbReference>
<dbReference type="Gene3D" id="1.20.1600.10">
    <property type="entry name" value="Outer membrane efflux proteins (OEP)"/>
    <property type="match status" value="1"/>
</dbReference>
<evidence type="ECO:0000256" key="3">
    <source>
        <dbReference type="ARBA" id="ARBA00022448"/>
    </source>
</evidence>
<dbReference type="GO" id="GO:0015288">
    <property type="term" value="F:porin activity"/>
    <property type="evidence" value="ECO:0007669"/>
    <property type="project" value="TreeGrafter"/>
</dbReference>
<evidence type="ECO:0000256" key="9">
    <source>
        <dbReference type="SAM" id="SignalP"/>
    </source>
</evidence>
<keyword evidence="3" id="KW-0813">Transport</keyword>
<organism evidence="10 11">
    <name type="scientific">Rehaibacterium terrae</name>
    <dbReference type="NCBI Taxonomy" id="1341696"/>
    <lineage>
        <taxon>Bacteria</taxon>
        <taxon>Pseudomonadati</taxon>
        <taxon>Pseudomonadota</taxon>
        <taxon>Gammaproteobacteria</taxon>
        <taxon>Lysobacterales</taxon>
        <taxon>Lysobacteraceae</taxon>
        <taxon>Rehaibacterium</taxon>
    </lineage>
</organism>
<keyword evidence="6" id="KW-0472">Membrane</keyword>
<dbReference type="PANTHER" id="PTHR30026">
    <property type="entry name" value="OUTER MEMBRANE PROTEIN TOLC"/>
    <property type="match status" value="1"/>
</dbReference>
<evidence type="ECO:0000256" key="4">
    <source>
        <dbReference type="ARBA" id="ARBA00022452"/>
    </source>
</evidence>
<keyword evidence="7" id="KW-0998">Cell outer membrane</keyword>
<dbReference type="Proteomes" id="UP000519004">
    <property type="component" value="Unassembled WGS sequence"/>
</dbReference>
<dbReference type="SUPFAM" id="SSF56954">
    <property type="entry name" value="Outer membrane efflux proteins (OEP)"/>
    <property type="match status" value="1"/>
</dbReference>
<dbReference type="Pfam" id="PF02321">
    <property type="entry name" value="OEP"/>
    <property type="match status" value="2"/>
</dbReference>
<dbReference type="PANTHER" id="PTHR30026:SF20">
    <property type="entry name" value="OUTER MEMBRANE PROTEIN TOLC"/>
    <property type="match status" value="1"/>
</dbReference>
<keyword evidence="4" id="KW-1134">Transmembrane beta strand</keyword>
<accession>A0A7W8DCZ9</accession>
<proteinExistence type="inferred from homology"/>
<feature type="region of interest" description="Disordered" evidence="8">
    <location>
        <begin position="72"/>
        <end position="104"/>
    </location>
</feature>
<keyword evidence="9" id="KW-0732">Signal</keyword>
<comment type="similarity">
    <text evidence="2">Belongs to the outer membrane factor (OMF) (TC 1.B.17) family.</text>
</comment>
<gene>
    <name evidence="10" type="ORF">HNQ58_000698</name>
</gene>
<evidence type="ECO:0000256" key="5">
    <source>
        <dbReference type="ARBA" id="ARBA00022692"/>
    </source>
</evidence>
<sequence length="470" mass="50428">MRFRLRPLSLAILLGTVAGTAGAADLMQAYDLARQSDPQLAAAESQMLSQREGVNISRASLLPQIDGEASLSDFEGDSSGISARPNPDGTVGFGPSSGSSDDRTRSYTLTLRQSIYNHGNYTGLRASRARADRAAADYEAANHALMVRVAEAYFNVLTAIETLASARAEERAVKRQLDQAEKRLEVGLSPITDVHEARARHDSARAAAISAETALDDAREALAEITGRALYGLKGLGPDFRPTAPTPEDAEAWVKLALGQNPALRSRLLALQAADHDIGTARAGHLPTLSASVRRFDTATWGETTSNTVTFPSTSARDNTTVGLTLTVPLFAGGATQARVRQAIHSRDAIADQYEQEQRAVIRQTRNAYRSLLAGLSEIDARQQALVSARSALEATEAGFEVGTRTIVDVLISQQQLYQAQREYARARHGFLVNGLRLKQAAGNIEIGDVQSVNRLLVADAEAALDTVTE</sequence>
<dbReference type="GO" id="GO:1990281">
    <property type="term" value="C:efflux pump complex"/>
    <property type="evidence" value="ECO:0007669"/>
    <property type="project" value="TreeGrafter"/>
</dbReference>
<keyword evidence="11" id="KW-1185">Reference proteome</keyword>
<evidence type="ECO:0000256" key="1">
    <source>
        <dbReference type="ARBA" id="ARBA00004442"/>
    </source>
</evidence>
<keyword evidence="5" id="KW-0812">Transmembrane</keyword>
<evidence type="ECO:0000313" key="10">
    <source>
        <dbReference type="EMBL" id="MBB5014822.1"/>
    </source>
</evidence>
<dbReference type="InterPro" id="IPR003423">
    <property type="entry name" value="OMP_efflux"/>
</dbReference>
<evidence type="ECO:0000256" key="7">
    <source>
        <dbReference type="ARBA" id="ARBA00023237"/>
    </source>
</evidence>
<feature type="chain" id="PRO_5030899658" evidence="9">
    <location>
        <begin position="24"/>
        <end position="470"/>
    </location>
</feature>
<dbReference type="InterPro" id="IPR051906">
    <property type="entry name" value="TolC-like"/>
</dbReference>
<comment type="caution">
    <text evidence="10">The sequence shown here is derived from an EMBL/GenBank/DDBJ whole genome shotgun (WGS) entry which is preliminary data.</text>
</comment>
<feature type="signal peptide" evidence="9">
    <location>
        <begin position="1"/>
        <end position="23"/>
    </location>
</feature>
<dbReference type="AlphaFoldDB" id="A0A7W8DCZ9"/>
<evidence type="ECO:0000256" key="6">
    <source>
        <dbReference type="ARBA" id="ARBA00023136"/>
    </source>
</evidence>
<evidence type="ECO:0000313" key="11">
    <source>
        <dbReference type="Proteomes" id="UP000519004"/>
    </source>
</evidence>
<evidence type="ECO:0000256" key="8">
    <source>
        <dbReference type="SAM" id="MobiDB-lite"/>
    </source>
</evidence>
<dbReference type="GO" id="GO:0015562">
    <property type="term" value="F:efflux transmembrane transporter activity"/>
    <property type="evidence" value="ECO:0007669"/>
    <property type="project" value="InterPro"/>
</dbReference>
<name>A0A7W8DCZ9_9GAMM</name>
<comment type="subcellular location">
    <subcellularLocation>
        <location evidence="1">Cell outer membrane</location>
    </subcellularLocation>
</comment>
<reference evidence="10 11" key="1">
    <citation type="submission" date="2020-08" db="EMBL/GenBank/DDBJ databases">
        <title>Genomic Encyclopedia of Type Strains, Phase IV (KMG-IV): sequencing the most valuable type-strain genomes for metagenomic binning, comparative biology and taxonomic classification.</title>
        <authorList>
            <person name="Goeker M."/>
        </authorList>
    </citation>
    <scope>NUCLEOTIDE SEQUENCE [LARGE SCALE GENOMIC DNA]</scope>
    <source>
        <strain evidence="10 11">DSM 25897</strain>
    </source>
</reference>
<dbReference type="NCBIfam" id="TIGR01844">
    <property type="entry name" value="type_I_sec_TolC"/>
    <property type="match status" value="1"/>
</dbReference>
<dbReference type="RefSeq" id="WP_183947391.1">
    <property type="nucleotide sequence ID" value="NZ_JACHHX010000003.1"/>
</dbReference>
<evidence type="ECO:0000256" key="2">
    <source>
        <dbReference type="ARBA" id="ARBA00007613"/>
    </source>
</evidence>